<name>A0A127QK75_9BURK</name>
<dbReference type="Proteomes" id="UP000071778">
    <property type="component" value="Chromosome"/>
</dbReference>
<organism evidence="1 2">
    <name type="scientific">Collimonas arenae</name>
    <dbReference type="NCBI Taxonomy" id="279058"/>
    <lineage>
        <taxon>Bacteria</taxon>
        <taxon>Pseudomonadati</taxon>
        <taxon>Pseudomonadota</taxon>
        <taxon>Betaproteobacteria</taxon>
        <taxon>Burkholderiales</taxon>
        <taxon>Oxalobacteraceae</taxon>
        <taxon>Collimonas</taxon>
    </lineage>
</organism>
<dbReference type="EMBL" id="CP013235">
    <property type="protein sequence ID" value="AMP09972.1"/>
    <property type="molecule type" value="Genomic_DNA"/>
</dbReference>
<dbReference type="AlphaFoldDB" id="A0A127QK75"/>
<gene>
    <name evidence="1" type="ORF">CAter282_2218</name>
</gene>
<evidence type="ECO:0000313" key="1">
    <source>
        <dbReference type="EMBL" id="AMP09972.1"/>
    </source>
</evidence>
<proteinExistence type="predicted"/>
<sequence>MLPASRRNHTSNRIYQNEIRVMMPFAEMLDAGELPLSHI</sequence>
<reference evidence="1 2" key="1">
    <citation type="submission" date="2015-11" db="EMBL/GenBank/DDBJ databases">
        <title>Exploring the genomic traits of fungus-feeding bacterial genus Collimonas.</title>
        <authorList>
            <person name="Song C."/>
            <person name="Schmidt R."/>
            <person name="de Jager V."/>
            <person name="Krzyzanowska D."/>
            <person name="Jongedijk E."/>
            <person name="Cankar K."/>
            <person name="Beekwilder J."/>
            <person name="van Veen A."/>
            <person name="de Boer W."/>
            <person name="van Veen J.A."/>
            <person name="Garbeva P."/>
        </authorList>
    </citation>
    <scope>NUCLEOTIDE SEQUENCE [LARGE SCALE GENOMIC DNA]</scope>
    <source>
        <strain evidence="1 2">Ter282</strain>
    </source>
</reference>
<keyword evidence="2" id="KW-1185">Reference proteome</keyword>
<accession>A0A127QK75</accession>
<evidence type="ECO:0000313" key="2">
    <source>
        <dbReference type="Proteomes" id="UP000071778"/>
    </source>
</evidence>
<dbReference type="PATRIC" id="fig|279058.18.peg.2185"/>
<protein>
    <submittedName>
        <fullName evidence="1">Uncharacterized protein</fullName>
    </submittedName>
</protein>